<evidence type="ECO:0000259" key="2">
    <source>
        <dbReference type="Pfam" id="PF00248"/>
    </source>
</evidence>
<dbReference type="InterPro" id="IPR036812">
    <property type="entry name" value="NAD(P)_OxRdtase_dom_sf"/>
</dbReference>
<name>A0ABR2VZW2_9FUNG</name>
<dbReference type="Gene3D" id="3.20.20.100">
    <property type="entry name" value="NADP-dependent oxidoreductase domain"/>
    <property type="match status" value="1"/>
</dbReference>
<dbReference type="InterPro" id="IPR020471">
    <property type="entry name" value="AKR"/>
</dbReference>
<protein>
    <submittedName>
        <fullName evidence="3">Aldo-keto reductase str7</fullName>
    </submittedName>
</protein>
<keyword evidence="1" id="KW-0560">Oxidoreductase</keyword>
<accession>A0ABR2VZW2</accession>
<evidence type="ECO:0000313" key="3">
    <source>
        <dbReference type="EMBL" id="KAK9711525.1"/>
    </source>
</evidence>
<dbReference type="InterPro" id="IPR050791">
    <property type="entry name" value="Aldo-Keto_reductase"/>
</dbReference>
<organism evidence="3 4">
    <name type="scientific">Basidiobolus ranarum</name>
    <dbReference type="NCBI Taxonomy" id="34480"/>
    <lineage>
        <taxon>Eukaryota</taxon>
        <taxon>Fungi</taxon>
        <taxon>Fungi incertae sedis</taxon>
        <taxon>Zoopagomycota</taxon>
        <taxon>Entomophthoromycotina</taxon>
        <taxon>Basidiobolomycetes</taxon>
        <taxon>Basidiobolales</taxon>
        <taxon>Basidiobolaceae</taxon>
        <taxon>Basidiobolus</taxon>
    </lineage>
</organism>
<dbReference type="Proteomes" id="UP001479436">
    <property type="component" value="Unassembled WGS sequence"/>
</dbReference>
<evidence type="ECO:0000256" key="1">
    <source>
        <dbReference type="ARBA" id="ARBA00023002"/>
    </source>
</evidence>
<feature type="domain" description="NADP-dependent oxidoreductase" evidence="2">
    <location>
        <begin position="21"/>
        <end position="310"/>
    </location>
</feature>
<reference evidence="3 4" key="1">
    <citation type="submission" date="2023-04" db="EMBL/GenBank/DDBJ databases">
        <title>Genome of Basidiobolus ranarum AG-B5.</title>
        <authorList>
            <person name="Stajich J.E."/>
            <person name="Carter-House D."/>
            <person name="Gryganskyi A."/>
        </authorList>
    </citation>
    <scope>NUCLEOTIDE SEQUENCE [LARGE SCALE GENOMIC DNA]</scope>
    <source>
        <strain evidence="3 4">AG-B5</strain>
    </source>
</reference>
<dbReference type="Pfam" id="PF00248">
    <property type="entry name" value="Aldo_ket_red"/>
    <property type="match status" value="1"/>
</dbReference>
<sequence>MSSSATVLPRRTIGEDLVSALGYGAMGIGGIAYGSAGSDEERFQFLDTLFESGCTNWDTADIYGDSEELIGKWFKRTGNRSKTFLATKFGITPAGINGKPEYVHSAIEKSLKRLGVDQVDLYYLHRVDSTIPIEETVKAMAELVKEGKVKYLGLSEPSSQTLRRAHKVHPISAIQVEYSPFALDIEEKGHLLDTARELGIAVVAYSPLGRGLLTGQIKSFDDFEDDDFRKTVPKFSRDNFPKIIKLVNELQEIGKKHKATSSQVTLAWLLAQGDDIIPIPGTKKEKYLSENLDSLKITLSPEELATIHKLAQAADSDILGARYSSEFNKYLYLDTPELK</sequence>
<dbReference type="PRINTS" id="PR00069">
    <property type="entry name" value="ALDKETRDTASE"/>
</dbReference>
<dbReference type="PANTHER" id="PTHR43625">
    <property type="entry name" value="AFLATOXIN B1 ALDEHYDE REDUCTASE"/>
    <property type="match status" value="1"/>
</dbReference>
<keyword evidence="4" id="KW-1185">Reference proteome</keyword>
<dbReference type="EMBL" id="JASJQH010007275">
    <property type="protein sequence ID" value="KAK9711525.1"/>
    <property type="molecule type" value="Genomic_DNA"/>
</dbReference>
<proteinExistence type="predicted"/>
<dbReference type="PANTHER" id="PTHR43625:SF40">
    <property type="entry name" value="ALDO-KETO REDUCTASE YAKC [NADP(+)]"/>
    <property type="match status" value="1"/>
</dbReference>
<dbReference type="InterPro" id="IPR023210">
    <property type="entry name" value="NADP_OxRdtase_dom"/>
</dbReference>
<comment type="caution">
    <text evidence="3">The sequence shown here is derived from an EMBL/GenBank/DDBJ whole genome shotgun (WGS) entry which is preliminary data.</text>
</comment>
<dbReference type="SUPFAM" id="SSF51430">
    <property type="entry name" value="NAD(P)-linked oxidoreductase"/>
    <property type="match status" value="1"/>
</dbReference>
<gene>
    <name evidence="3" type="primary">STR7_2</name>
    <name evidence="3" type="ORF">K7432_007766</name>
</gene>
<evidence type="ECO:0000313" key="4">
    <source>
        <dbReference type="Proteomes" id="UP001479436"/>
    </source>
</evidence>